<accession>A0A0D7BFW1</accession>
<protein>
    <submittedName>
        <fullName evidence="1">Uncharacterized protein</fullName>
    </submittedName>
</protein>
<reference evidence="1 2" key="1">
    <citation type="journal article" date="2015" name="Fungal Genet. Biol.">
        <title>Evolution of novel wood decay mechanisms in Agaricales revealed by the genome sequences of Fistulina hepatica and Cylindrobasidium torrendii.</title>
        <authorList>
            <person name="Floudas D."/>
            <person name="Held B.W."/>
            <person name="Riley R."/>
            <person name="Nagy L.G."/>
            <person name="Koehler G."/>
            <person name="Ransdell A.S."/>
            <person name="Younus H."/>
            <person name="Chow J."/>
            <person name="Chiniquy J."/>
            <person name="Lipzen A."/>
            <person name="Tritt A."/>
            <person name="Sun H."/>
            <person name="Haridas S."/>
            <person name="LaButti K."/>
            <person name="Ohm R.A."/>
            <person name="Kues U."/>
            <person name="Blanchette R.A."/>
            <person name="Grigoriev I.V."/>
            <person name="Minto R.E."/>
            <person name="Hibbett D.S."/>
        </authorList>
    </citation>
    <scope>NUCLEOTIDE SEQUENCE [LARGE SCALE GENOMIC DNA]</scope>
    <source>
        <strain evidence="1 2">FP15055 ss-10</strain>
    </source>
</reference>
<evidence type="ECO:0000313" key="1">
    <source>
        <dbReference type="EMBL" id="KIY69418.1"/>
    </source>
</evidence>
<dbReference type="OrthoDB" id="10250268at2759"/>
<dbReference type="Proteomes" id="UP000054007">
    <property type="component" value="Unassembled WGS sequence"/>
</dbReference>
<dbReference type="EMBL" id="KN880484">
    <property type="protein sequence ID" value="KIY69418.1"/>
    <property type="molecule type" value="Genomic_DNA"/>
</dbReference>
<proteinExistence type="predicted"/>
<evidence type="ECO:0000313" key="2">
    <source>
        <dbReference type="Proteomes" id="UP000054007"/>
    </source>
</evidence>
<dbReference type="AlphaFoldDB" id="A0A0D7BFW1"/>
<sequence length="56" mass="5769">MRFLFRSHKTLRAGCLEPTPFAPVQCGLKPPTACTSTPGPGSLAVPIADSMIGGPS</sequence>
<gene>
    <name evidence="1" type="ORF">CYLTODRAFT_372714</name>
</gene>
<keyword evidence="2" id="KW-1185">Reference proteome</keyword>
<organism evidence="1 2">
    <name type="scientific">Cylindrobasidium torrendii FP15055 ss-10</name>
    <dbReference type="NCBI Taxonomy" id="1314674"/>
    <lineage>
        <taxon>Eukaryota</taxon>
        <taxon>Fungi</taxon>
        <taxon>Dikarya</taxon>
        <taxon>Basidiomycota</taxon>
        <taxon>Agaricomycotina</taxon>
        <taxon>Agaricomycetes</taxon>
        <taxon>Agaricomycetidae</taxon>
        <taxon>Agaricales</taxon>
        <taxon>Marasmiineae</taxon>
        <taxon>Physalacriaceae</taxon>
        <taxon>Cylindrobasidium</taxon>
    </lineage>
</organism>
<name>A0A0D7BFW1_9AGAR</name>